<feature type="repeat" description="ANK" evidence="3">
    <location>
        <begin position="393"/>
        <end position="425"/>
    </location>
</feature>
<gene>
    <name evidence="5" type="ORF">IMSHALPRED_004973</name>
</gene>
<reference evidence="5" key="1">
    <citation type="submission" date="2021-03" db="EMBL/GenBank/DDBJ databases">
        <authorList>
            <person name="Tagirdzhanova G."/>
        </authorList>
    </citation>
    <scope>NUCLEOTIDE SEQUENCE</scope>
</reference>
<evidence type="ECO:0000313" key="6">
    <source>
        <dbReference type="Proteomes" id="UP000664534"/>
    </source>
</evidence>
<dbReference type="OrthoDB" id="20872at2759"/>
<keyword evidence="1" id="KW-0677">Repeat</keyword>
<dbReference type="InterPro" id="IPR036770">
    <property type="entry name" value="Ankyrin_rpt-contain_sf"/>
</dbReference>
<dbReference type="PROSITE" id="PS50088">
    <property type="entry name" value="ANK_REPEAT"/>
    <property type="match status" value="3"/>
</dbReference>
<dbReference type="EMBL" id="CAJPDT010000026">
    <property type="protein sequence ID" value="CAF9920678.1"/>
    <property type="molecule type" value="Genomic_DNA"/>
</dbReference>
<dbReference type="AlphaFoldDB" id="A0A8H3IJ40"/>
<protein>
    <submittedName>
        <fullName evidence="5">Uncharacterized protein</fullName>
    </submittedName>
</protein>
<dbReference type="InterPro" id="IPR002110">
    <property type="entry name" value="Ankyrin_rpt"/>
</dbReference>
<accession>A0A8H3IJ40</accession>
<dbReference type="Pfam" id="PF12796">
    <property type="entry name" value="Ank_2"/>
    <property type="match status" value="2"/>
</dbReference>
<comment type="caution">
    <text evidence="5">The sequence shown here is derived from an EMBL/GenBank/DDBJ whole genome shotgun (WGS) entry which is preliminary data.</text>
</comment>
<evidence type="ECO:0000256" key="4">
    <source>
        <dbReference type="SAM" id="MobiDB-lite"/>
    </source>
</evidence>
<dbReference type="PANTHER" id="PTHR24189:SF50">
    <property type="entry name" value="ANKYRIN REPEAT AND SOCS BOX PROTEIN 2"/>
    <property type="match status" value="1"/>
</dbReference>
<proteinExistence type="predicted"/>
<dbReference type="SMART" id="SM00248">
    <property type="entry name" value="ANK"/>
    <property type="match status" value="4"/>
</dbReference>
<evidence type="ECO:0000313" key="5">
    <source>
        <dbReference type="EMBL" id="CAF9920678.1"/>
    </source>
</evidence>
<dbReference type="PANTHER" id="PTHR24189">
    <property type="entry name" value="MYOTROPHIN"/>
    <property type="match status" value="1"/>
</dbReference>
<feature type="repeat" description="ANK" evidence="3">
    <location>
        <begin position="317"/>
        <end position="354"/>
    </location>
</feature>
<dbReference type="Gene3D" id="1.25.40.20">
    <property type="entry name" value="Ankyrin repeat-containing domain"/>
    <property type="match status" value="2"/>
</dbReference>
<dbReference type="SUPFAM" id="SSF48403">
    <property type="entry name" value="Ankyrin repeat"/>
    <property type="match status" value="1"/>
</dbReference>
<feature type="region of interest" description="Disordered" evidence="4">
    <location>
        <begin position="192"/>
        <end position="213"/>
    </location>
</feature>
<dbReference type="PRINTS" id="PR01415">
    <property type="entry name" value="ANKYRIN"/>
</dbReference>
<keyword evidence="2 3" id="KW-0040">ANK repeat</keyword>
<sequence length="466" mass="51438">MDPLSITTSVITILGAATTTYKEISNFVDTIKNGPKEVEDLRKNASNINNIILNLRDALEERKIRDVLSVDHLAQKHVKDLEGPLSSTKITLERVVDKLHEHFRPSGDGKEYKLRFQWWKAKDDFQKLLDRLRQDKDTLSMSMIGLNTFQTLRTLGDHTVNDSKAYQVASGNDPASSLRVYAKSIWGDSTTIDSTTGQQASSRPGTQSPGSFLQNRSVTLTEATPLTLEAKRELARQKKGRQNELLEVSKGGDDMDVEILLGEGAEVDWIGSEGKTALHLAAQYGHKRVVEILLDHGADIEAHCEPFGTPLMIQHRAGNTPLHWAAAGDDTGGRQESVVRLLLERGANVNARSLRLRTPLQAAVMYTRTGDDSTATIELLLAKGAFVNAFDTEGWTPLHEAAYYSKLSIAQILLGHGADIEGRPPKSDPAYATNPVLLPEHQVRTPLLLASSEPLIQILKQHFQHS</sequence>
<feature type="repeat" description="ANK" evidence="3">
    <location>
        <begin position="273"/>
        <end position="305"/>
    </location>
</feature>
<organism evidence="5 6">
    <name type="scientific">Imshaugia aleurites</name>
    <dbReference type="NCBI Taxonomy" id="172621"/>
    <lineage>
        <taxon>Eukaryota</taxon>
        <taxon>Fungi</taxon>
        <taxon>Dikarya</taxon>
        <taxon>Ascomycota</taxon>
        <taxon>Pezizomycotina</taxon>
        <taxon>Lecanoromycetes</taxon>
        <taxon>OSLEUM clade</taxon>
        <taxon>Lecanoromycetidae</taxon>
        <taxon>Lecanorales</taxon>
        <taxon>Lecanorineae</taxon>
        <taxon>Parmeliaceae</taxon>
        <taxon>Imshaugia</taxon>
    </lineage>
</organism>
<dbReference type="PROSITE" id="PS50297">
    <property type="entry name" value="ANK_REP_REGION"/>
    <property type="match status" value="3"/>
</dbReference>
<dbReference type="InterPro" id="IPR050745">
    <property type="entry name" value="Multifunctional_regulatory"/>
</dbReference>
<keyword evidence="6" id="KW-1185">Reference proteome</keyword>
<evidence type="ECO:0000256" key="3">
    <source>
        <dbReference type="PROSITE-ProRule" id="PRU00023"/>
    </source>
</evidence>
<dbReference type="Proteomes" id="UP000664534">
    <property type="component" value="Unassembled WGS sequence"/>
</dbReference>
<name>A0A8H3IJ40_9LECA</name>
<evidence type="ECO:0000256" key="1">
    <source>
        <dbReference type="ARBA" id="ARBA00022737"/>
    </source>
</evidence>
<evidence type="ECO:0000256" key="2">
    <source>
        <dbReference type="ARBA" id="ARBA00023043"/>
    </source>
</evidence>